<evidence type="ECO:0000256" key="1">
    <source>
        <dbReference type="SAM" id="MobiDB-lite"/>
    </source>
</evidence>
<organism evidence="2 3">
    <name type="scientific">Alcaligenes xylosoxydans xylosoxydans</name>
    <name type="common">Achromobacter xylosoxidans</name>
    <dbReference type="NCBI Taxonomy" id="85698"/>
    <lineage>
        <taxon>Bacteria</taxon>
        <taxon>Pseudomonadati</taxon>
        <taxon>Pseudomonadota</taxon>
        <taxon>Betaproteobacteria</taxon>
        <taxon>Burkholderiales</taxon>
        <taxon>Alcaligenaceae</taxon>
        <taxon>Achromobacter</taxon>
    </lineage>
</organism>
<gene>
    <name evidence="2" type="ORF">O9570_17230</name>
</gene>
<evidence type="ECO:0000313" key="3">
    <source>
        <dbReference type="Proteomes" id="UP001141992"/>
    </source>
</evidence>
<evidence type="ECO:0000313" key="2">
    <source>
        <dbReference type="EMBL" id="MCZ8403199.1"/>
    </source>
</evidence>
<evidence type="ECO:0008006" key="4">
    <source>
        <dbReference type="Google" id="ProtNLM"/>
    </source>
</evidence>
<dbReference type="AlphaFoldDB" id="A0A9W5ELI7"/>
<protein>
    <recommendedName>
        <fullName evidence="4">Mu-like prophage protein gp37</fullName>
    </recommendedName>
</protein>
<proteinExistence type="predicted"/>
<comment type="caution">
    <text evidence="2">The sequence shown here is derived from an EMBL/GenBank/DDBJ whole genome shotgun (WGS) entry which is preliminary data.</text>
</comment>
<sequence length="207" mass="22373">MLGKHELALIAALKARPGIQKTTRTVGSLPTVPDDAKLLQRYLVDAPALYVTEGVYRIVDDMGVLAFTVGIVVRNVGGNTQARLGDGQSISADQLLTLVIRALHGRRIGDASWNIRRAEYLEPVDVFEAAGLTVVGVSVESTPMALPDDPEELDGLGDLRHVHLDMDIAPHASREEHEKWLAEPPDYSTDRPDLQADIPLAGAGTEN</sequence>
<dbReference type="Proteomes" id="UP001141992">
    <property type="component" value="Unassembled WGS sequence"/>
</dbReference>
<accession>A0A9W5ELI7</accession>
<feature type="region of interest" description="Disordered" evidence="1">
    <location>
        <begin position="173"/>
        <end position="207"/>
    </location>
</feature>
<reference evidence="2" key="1">
    <citation type="submission" date="2022-12" db="EMBL/GenBank/DDBJ databases">
        <authorList>
            <person name="Voronina O.L."/>
            <person name="Kunda M.S."/>
            <person name="Ryzhova N."/>
            <person name="Aksenova E.I."/>
        </authorList>
    </citation>
    <scope>NUCLEOTIDE SEQUENCE</scope>
    <source>
        <strain evidence="2">SCCH136:Ach223948</strain>
    </source>
</reference>
<dbReference type="EMBL" id="JAPZVI010000013">
    <property type="protein sequence ID" value="MCZ8403199.1"/>
    <property type="molecule type" value="Genomic_DNA"/>
</dbReference>
<name>A0A9W5ELI7_ALCXX</name>
<dbReference type="RefSeq" id="WP_054437574.1">
    <property type="nucleotide sequence ID" value="NZ_CYSZ01000011.1"/>
</dbReference>